<dbReference type="PROSITE" id="PS00194">
    <property type="entry name" value="THIOREDOXIN_1"/>
    <property type="match status" value="1"/>
</dbReference>
<keyword evidence="1" id="KW-1133">Transmembrane helix</keyword>
<keyword evidence="4" id="KW-1185">Reference proteome</keyword>
<evidence type="ECO:0000259" key="2">
    <source>
        <dbReference type="PROSITE" id="PS51352"/>
    </source>
</evidence>
<evidence type="ECO:0000256" key="1">
    <source>
        <dbReference type="SAM" id="Phobius"/>
    </source>
</evidence>
<dbReference type="InterPro" id="IPR013766">
    <property type="entry name" value="Thioredoxin_domain"/>
</dbReference>
<dbReference type="PANTHER" id="PTHR42852:SF17">
    <property type="entry name" value="THIOREDOXIN-LIKE PROTEIN HI_1115"/>
    <property type="match status" value="1"/>
</dbReference>
<dbReference type="InterPro" id="IPR017937">
    <property type="entry name" value="Thioredoxin_CS"/>
</dbReference>
<proteinExistence type="predicted"/>
<dbReference type="InterPro" id="IPR000866">
    <property type="entry name" value="AhpC/TSA"/>
</dbReference>
<sequence>MTKQIKTILAIVVFVAFLAIIYWGYSTLSQSFNPQAPATNSSDSASTEELQTAPDFTVFDQDGKPVKLSDFAGKPVVLNFWASWCPPCKSEMPHFNTVYQDQKDEIVFLMIDQTDGQRETQAKGLQYVADQGFDFPVYFDTELEASTAYGISSIPTTLFINPAGKIVNGYRGAIDEATLRSGIEAIKKND</sequence>
<dbReference type="PANTHER" id="PTHR42852">
    <property type="entry name" value="THIOL:DISULFIDE INTERCHANGE PROTEIN DSBE"/>
    <property type="match status" value="1"/>
</dbReference>
<comment type="caution">
    <text evidence="3">The sequence shown here is derived from an EMBL/GenBank/DDBJ whole genome shotgun (WGS) entry which is preliminary data.</text>
</comment>
<dbReference type="Gene3D" id="3.40.30.10">
    <property type="entry name" value="Glutaredoxin"/>
    <property type="match status" value="1"/>
</dbReference>
<protein>
    <submittedName>
        <fullName evidence="3">Redoxin domain-containing protein</fullName>
    </submittedName>
</protein>
<dbReference type="SUPFAM" id="SSF52833">
    <property type="entry name" value="Thioredoxin-like"/>
    <property type="match status" value="1"/>
</dbReference>
<keyword evidence="1" id="KW-0812">Transmembrane</keyword>
<dbReference type="PROSITE" id="PS51352">
    <property type="entry name" value="THIOREDOXIN_2"/>
    <property type="match status" value="1"/>
</dbReference>
<dbReference type="InterPro" id="IPR050553">
    <property type="entry name" value="Thioredoxin_ResA/DsbE_sf"/>
</dbReference>
<keyword evidence="1" id="KW-0472">Membrane</keyword>
<evidence type="ECO:0000313" key="4">
    <source>
        <dbReference type="Proteomes" id="UP000622405"/>
    </source>
</evidence>
<dbReference type="Proteomes" id="UP000622405">
    <property type="component" value="Unassembled WGS sequence"/>
</dbReference>
<dbReference type="InterPro" id="IPR036249">
    <property type="entry name" value="Thioredoxin-like_sf"/>
</dbReference>
<feature type="domain" description="Thioredoxin" evidence="2">
    <location>
        <begin position="47"/>
        <end position="188"/>
    </location>
</feature>
<evidence type="ECO:0000313" key="3">
    <source>
        <dbReference type="EMBL" id="MBC3898653.1"/>
    </source>
</evidence>
<accession>A0ABR6YTY7</accession>
<reference evidence="3 4" key="1">
    <citation type="journal article" date="2020" name="mSystems">
        <title>Defining Genomic and Predicted Metabolic Features of the Acetobacterium Genus.</title>
        <authorList>
            <person name="Ross D.E."/>
            <person name="Marshall C.W."/>
            <person name="Gulliver D."/>
            <person name="May H.D."/>
            <person name="Norman R.S."/>
        </authorList>
    </citation>
    <scope>NUCLEOTIDE SEQUENCE [LARGE SCALE GENOMIC DNA]</scope>
    <source>
        <strain evidence="3 4">DSM 4132</strain>
    </source>
</reference>
<dbReference type="Pfam" id="PF00578">
    <property type="entry name" value="AhpC-TSA"/>
    <property type="match status" value="1"/>
</dbReference>
<dbReference type="EMBL" id="WJBE01000002">
    <property type="protein sequence ID" value="MBC3898653.1"/>
    <property type="molecule type" value="Genomic_DNA"/>
</dbReference>
<gene>
    <name evidence="3" type="ORF">GH811_03375</name>
</gene>
<name>A0ABR6YTY7_9FIRM</name>
<dbReference type="CDD" id="cd02966">
    <property type="entry name" value="TlpA_like_family"/>
    <property type="match status" value="1"/>
</dbReference>
<organism evidence="3 4">
    <name type="scientific">Acetobacterium malicum</name>
    <dbReference type="NCBI Taxonomy" id="52692"/>
    <lineage>
        <taxon>Bacteria</taxon>
        <taxon>Bacillati</taxon>
        <taxon>Bacillota</taxon>
        <taxon>Clostridia</taxon>
        <taxon>Eubacteriales</taxon>
        <taxon>Eubacteriaceae</taxon>
        <taxon>Acetobacterium</taxon>
    </lineage>
</organism>
<feature type="transmembrane region" description="Helical" evidence="1">
    <location>
        <begin position="7"/>
        <end position="25"/>
    </location>
</feature>
<dbReference type="RefSeq" id="WP_186893276.1">
    <property type="nucleotide sequence ID" value="NZ_WJBE01000002.1"/>
</dbReference>